<dbReference type="SUPFAM" id="SSF51735">
    <property type="entry name" value="NAD(P)-binding Rossmann-fold domains"/>
    <property type="match status" value="1"/>
</dbReference>
<evidence type="ECO:0000256" key="1">
    <source>
        <dbReference type="ARBA" id="ARBA00006484"/>
    </source>
</evidence>
<dbReference type="PRINTS" id="PR00080">
    <property type="entry name" value="SDRFAMILY"/>
</dbReference>
<dbReference type="PANTHER" id="PTHR24322">
    <property type="entry name" value="PKSB"/>
    <property type="match status" value="1"/>
</dbReference>
<dbReference type="InterPro" id="IPR002347">
    <property type="entry name" value="SDR_fam"/>
</dbReference>
<evidence type="ECO:0000256" key="2">
    <source>
        <dbReference type="ARBA" id="ARBA00023002"/>
    </source>
</evidence>
<proteinExistence type="inferred from homology"/>
<evidence type="ECO:0000313" key="4">
    <source>
        <dbReference type="EMBL" id="PTQ89205.1"/>
    </source>
</evidence>
<reference evidence="4 5" key="1">
    <citation type="submission" date="2018-04" db="EMBL/GenBank/DDBJ databases">
        <title>Genomic Encyclopedia of Archaeal and Bacterial Type Strains, Phase II (KMG-II): from individual species to whole genera.</title>
        <authorList>
            <person name="Goeker M."/>
        </authorList>
    </citation>
    <scope>NUCLEOTIDE SEQUENCE [LARGE SCALE GENOMIC DNA]</scope>
    <source>
        <strain evidence="4 5">DSM 5822</strain>
    </source>
</reference>
<evidence type="ECO:0000313" key="5">
    <source>
        <dbReference type="Proteomes" id="UP000244223"/>
    </source>
</evidence>
<accession>A0A2T5IYW5</accession>
<keyword evidence="2" id="KW-0560">Oxidoreductase</keyword>
<gene>
    <name evidence="4" type="ORF">C8N29_10889</name>
</gene>
<dbReference type="PANTHER" id="PTHR24322:SF736">
    <property type="entry name" value="RETINOL DEHYDROGENASE 10"/>
    <property type="match status" value="1"/>
</dbReference>
<dbReference type="Pfam" id="PF00106">
    <property type="entry name" value="adh_short"/>
    <property type="match status" value="1"/>
</dbReference>
<dbReference type="InterPro" id="IPR020904">
    <property type="entry name" value="Sc_DH/Rdtase_CS"/>
</dbReference>
<evidence type="ECO:0000256" key="3">
    <source>
        <dbReference type="RuleBase" id="RU000363"/>
    </source>
</evidence>
<dbReference type="PROSITE" id="PS00061">
    <property type="entry name" value="ADH_SHORT"/>
    <property type="match status" value="1"/>
</dbReference>
<comment type="similarity">
    <text evidence="1 3">Belongs to the short-chain dehydrogenases/reductases (SDR) family.</text>
</comment>
<dbReference type="AlphaFoldDB" id="A0A2T5IYW5"/>
<dbReference type="GO" id="GO:0016616">
    <property type="term" value="F:oxidoreductase activity, acting on the CH-OH group of donors, NAD or NADP as acceptor"/>
    <property type="evidence" value="ECO:0007669"/>
    <property type="project" value="TreeGrafter"/>
</dbReference>
<name>A0A2T5IYW5_9GAMM</name>
<dbReference type="OrthoDB" id="9775296at2"/>
<dbReference type="InterPro" id="IPR036291">
    <property type="entry name" value="NAD(P)-bd_dom_sf"/>
</dbReference>
<dbReference type="Proteomes" id="UP000244223">
    <property type="component" value="Unassembled WGS sequence"/>
</dbReference>
<comment type="caution">
    <text evidence="4">The sequence shown here is derived from an EMBL/GenBank/DDBJ whole genome shotgun (WGS) entry which is preliminary data.</text>
</comment>
<dbReference type="Gene3D" id="3.40.50.720">
    <property type="entry name" value="NAD(P)-binding Rossmann-like Domain"/>
    <property type="match status" value="1"/>
</dbReference>
<keyword evidence="5" id="KW-1185">Reference proteome</keyword>
<sequence length="270" mass="29274">MKQFYGRKVIITGAGNGLGRLLALAFAARGADVIVTDLNYVSAEKVAAEILDIGRQAWAYALDIADLEAISSFKQQIHRDIGKIDALVNNAAIVFGGAFEMMPLDKHLLTQQVNNIGLMAITHTFFTDLLESPDSHIVNIASASGYIGLPYGSSYAASKWAVIGLSESIRLELAERGFEQVGVTTVCSGYLTSGMFEGIKPPALLANLSPEKVVDKIMEAIERNQPFVKEPLTVKSVDLLRAALSQKWWDKAAKALGISTSMNQWKGNTR</sequence>
<dbReference type="EMBL" id="QAON01000008">
    <property type="protein sequence ID" value="PTQ89205.1"/>
    <property type="molecule type" value="Genomic_DNA"/>
</dbReference>
<dbReference type="PRINTS" id="PR00081">
    <property type="entry name" value="GDHRDH"/>
</dbReference>
<dbReference type="RefSeq" id="WP_107865844.1">
    <property type="nucleotide sequence ID" value="NZ_QAON01000008.1"/>
</dbReference>
<organism evidence="4 5">
    <name type="scientific">Agitococcus lubricus</name>
    <dbReference type="NCBI Taxonomy" id="1077255"/>
    <lineage>
        <taxon>Bacteria</taxon>
        <taxon>Pseudomonadati</taxon>
        <taxon>Pseudomonadota</taxon>
        <taxon>Gammaproteobacteria</taxon>
        <taxon>Moraxellales</taxon>
        <taxon>Moraxellaceae</taxon>
        <taxon>Agitococcus</taxon>
    </lineage>
</organism>
<protein>
    <submittedName>
        <fullName evidence="4">Short-subunit dehydrogenase</fullName>
    </submittedName>
</protein>